<sequence length="127" mass="14303">MQLRQKRYWEEEILVVVSKAEEASLHDFCCKVADQYGYNISVFVVDNSDPDTALSELELLTSRSHFELVVLGSEIDWAIKGALRQVVKEAGLNTATRVLVTRGQDDISEVWQLLASKSLHRRSPSPA</sequence>
<accession>I0Z556</accession>
<gene>
    <name evidence="1" type="ORF">COCSUDRAFT_60790</name>
</gene>
<comment type="caution">
    <text evidence="1">The sequence shown here is derived from an EMBL/GenBank/DDBJ whole genome shotgun (WGS) entry which is preliminary data.</text>
</comment>
<dbReference type="RefSeq" id="XP_005650319.1">
    <property type="nucleotide sequence ID" value="XM_005650262.1"/>
</dbReference>
<keyword evidence="2" id="KW-1185">Reference proteome</keyword>
<dbReference type="AlphaFoldDB" id="I0Z556"/>
<dbReference type="OrthoDB" id="10290238at2759"/>
<dbReference type="EMBL" id="AGSI01000003">
    <property type="protein sequence ID" value="EIE25775.1"/>
    <property type="molecule type" value="Genomic_DNA"/>
</dbReference>
<organism evidence="1 2">
    <name type="scientific">Coccomyxa subellipsoidea (strain C-169)</name>
    <name type="common">Green microalga</name>
    <dbReference type="NCBI Taxonomy" id="574566"/>
    <lineage>
        <taxon>Eukaryota</taxon>
        <taxon>Viridiplantae</taxon>
        <taxon>Chlorophyta</taxon>
        <taxon>core chlorophytes</taxon>
        <taxon>Trebouxiophyceae</taxon>
        <taxon>Trebouxiophyceae incertae sedis</taxon>
        <taxon>Coccomyxaceae</taxon>
        <taxon>Coccomyxa</taxon>
        <taxon>Coccomyxa subellipsoidea</taxon>
    </lineage>
</organism>
<dbReference type="Proteomes" id="UP000007264">
    <property type="component" value="Unassembled WGS sequence"/>
</dbReference>
<protein>
    <submittedName>
        <fullName evidence="1">Uncharacterized protein</fullName>
    </submittedName>
</protein>
<name>I0Z556_COCSC</name>
<evidence type="ECO:0000313" key="2">
    <source>
        <dbReference type="Proteomes" id="UP000007264"/>
    </source>
</evidence>
<proteinExistence type="predicted"/>
<evidence type="ECO:0000313" key="1">
    <source>
        <dbReference type="EMBL" id="EIE25775.1"/>
    </source>
</evidence>
<dbReference type="KEGG" id="csl:COCSUDRAFT_60790"/>
<dbReference type="GeneID" id="17043779"/>
<reference evidence="1 2" key="1">
    <citation type="journal article" date="2012" name="Genome Biol.">
        <title>The genome of the polar eukaryotic microalga coccomyxa subellipsoidea reveals traits of cold adaptation.</title>
        <authorList>
            <person name="Blanc G."/>
            <person name="Agarkova I."/>
            <person name="Grimwood J."/>
            <person name="Kuo A."/>
            <person name="Brueggeman A."/>
            <person name="Dunigan D."/>
            <person name="Gurnon J."/>
            <person name="Ladunga I."/>
            <person name="Lindquist E."/>
            <person name="Lucas S."/>
            <person name="Pangilinan J."/>
            <person name="Proschold T."/>
            <person name="Salamov A."/>
            <person name="Schmutz J."/>
            <person name="Weeks D."/>
            <person name="Yamada T."/>
            <person name="Claverie J.M."/>
            <person name="Grigoriev I."/>
            <person name="Van Etten J."/>
            <person name="Lomsadze A."/>
            <person name="Borodovsky M."/>
        </authorList>
    </citation>
    <scope>NUCLEOTIDE SEQUENCE [LARGE SCALE GENOMIC DNA]</scope>
    <source>
        <strain evidence="1 2">C-169</strain>
    </source>
</reference>